<dbReference type="CDD" id="cd19076">
    <property type="entry name" value="AKR_AKR13A_13D"/>
    <property type="match status" value="1"/>
</dbReference>
<dbReference type="GO" id="GO:0005737">
    <property type="term" value="C:cytoplasm"/>
    <property type="evidence" value="ECO:0007669"/>
    <property type="project" value="TreeGrafter"/>
</dbReference>
<evidence type="ECO:0000313" key="4">
    <source>
        <dbReference type="Proteomes" id="UP000193964"/>
    </source>
</evidence>
<dbReference type="GO" id="GO:0016491">
    <property type="term" value="F:oxidoreductase activity"/>
    <property type="evidence" value="ECO:0007669"/>
    <property type="project" value="UniProtKB-KW"/>
</dbReference>
<accession>A0A1X2FK45</accession>
<evidence type="ECO:0000313" key="3">
    <source>
        <dbReference type="EMBL" id="ORX18802.1"/>
    </source>
</evidence>
<dbReference type="AlphaFoldDB" id="A0A1X2FK45"/>
<dbReference type="RefSeq" id="WP_085142079.1">
    <property type="nucleotide sequence ID" value="NZ_JACKUA010000038.1"/>
</dbReference>
<dbReference type="SUPFAM" id="SSF51430">
    <property type="entry name" value="NAD(P)-linked oxidoreductase"/>
    <property type="match status" value="1"/>
</dbReference>
<dbReference type="InterPro" id="IPR050791">
    <property type="entry name" value="Aldo-Keto_reductase"/>
</dbReference>
<proteinExistence type="predicted"/>
<dbReference type="InterPro" id="IPR023210">
    <property type="entry name" value="NADP_OxRdtase_dom"/>
</dbReference>
<dbReference type="PANTHER" id="PTHR43625">
    <property type="entry name" value="AFLATOXIN B1 ALDEHYDE REDUCTASE"/>
    <property type="match status" value="1"/>
</dbReference>
<dbReference type="Gene3D" id="3.20.20.100">
    <property type="entry name" value="NADP-dependent oxidoreductase domain"/>
    <property type="match status" value="1"/>
</dbReference>
<keyword evidence="1" id="KW-0560">Oxidoreductase</keyword>
<comment type="caution">
    <text evidence="3">The sequence shown here is derived from an EMBL/GenBank/DDBJ whole genome shotgun (WGS) entry which is preliminary data.</text>
</comment>
<name>A0A1X2FK45_9MYCO</name>
<gene>
    <name evidence="3" type="ORF">AWC31_12590</name>
</gene>
<dbReference type="Proteomes" id="UP000193964">
    <property type="component" value="Unassembled WGS sequence"/>
</dbReference>
<dbReference type="Pfam" id="PF00248">
    <property type="entry name" value="Aldo_ket_red"/>
    <property type="match status" value="1"/>
</dbReference>
<dbReference type="InterPro" id="IPR036812">
    <property type="entry name" value="NAD(P)_OxRdtase_dom_sf"/>
</dbReference>
<dbReference type="EMBL" id="LQQA01000004">
    <property type="protein sequence ID" value="ORX18802.1"/>
    <property type="molecule type" value="Genomic_DNA"/>
</dbReference>
<dbReference type="PANTHER" id="PTHR43625:SF40">
    <property type="entry name" value="ALDO-KETO REDUCTASE YAKC [NADP(+)]"/>
    <property type="match status" value="1"/>
</dbReference>
<dbReference type="OrthoDB" id="9768793at2"/>
<organism evidence="3 4">
    <name type="scientific">Mycolicibacterium wolinskyi</name>
    <dbReference type="NCBI Taxonomy" id="59750"/>
    <lineage>
        <taxon>Bacteria</taxon>
        <taxon>Bacillati</taxon>
        <taxon>Actinomycetota</taxon>
        <taxon>Actinomycetes</taxon>
        <taxon>Mycobacteriales</taxon>
        <taxon>Mycobacteriaceae</taxon>
        <taxon>Mycolicibacterium</taxon>
    </lineage>
</organism>
<reference evidence="3 4" key="1">
    <citation type="submission" date="2016-01" db="EMBL/GenBank/DDBJ databases">
        <title>The new phylogeny of the genus Mycobacterium.</title>
        <authorList>
            <person name="Tarcisio F."/>
            <person name="Conor M."/>
            <person name="Antonella G."/>
            <person name="Elisabetta G."/>
            <person name="Giulia F.S."/>
            <person name="Sara T."/>
            <person name="Anna F."/>
            <person name="Clotilde B."/>
            <person name="Roberto B."/>
            <person name="Veronica D.S."/>
            <person name="Fabio R."/>
            <person name="Monica P."/>
            <person name="Olivier J."/>
            <person name="Enrico T."/>
            <person name="Nicola S."/>
        </authorList>
    </citation>
    <scope>NUCLEOTIDE SEQUENCE [LARGE SCALE GENOMIC DNA]</scope>
    <source>
        <strain evidence="3 4">ATCC 700010</strain>
    </source>
</reference>
<protein>
    <submittedName>
        <fullName evidence="3">Aldo/keto reductase</fullName>
    </submittedName>
</protein>
<evidence type="ECO:0000256" key="1">
    <source>
        <dbReference type="ARBA" id="ARBA00023002"/>
    </source>
</evidence>
<evidence type="ECO:0000259" key="2">
    <source>
        <dbReference type="Pfam" id="PF00248"/>
    </source>
</evidence>
<sequence>MSVALPSTDHRQLGANGPVVSPIGLGFMSFRTGAGPEDEKQAKELVDTAIDLGVTLFDTADVYGPEFSEILLGKAIRGRRDSLVIATKFGNALDRDTNPNARALDGRPEYVRTAIDGSLRRLGIDHVDLYYQHRVDPEVPIEDTVGALKELVEAGKIRYIGLSEPGPQTLRRAHAVHPIAAIQNEWSLFTRDIENDTAPIARELGIGIVPYSPLGRGWLTGRVRTTADVKGVQSRHPRFGADVFDRNRALADNVAAVAAGIGVQPSQVALAWVLSRGHDVVPIPGTRHAEYLRENIGALSVELADEHLERLGTIAEGVGGHRSIRPEHLGTEAPAAP</sequence>
<feature type="domain" description="NADP-dependent oxidoreductase" evidence="2">
    <location>
        <begin position="22"/>
        <end position="313"/>
    </location>
</feature>